<evidence type="ECO:0000256" key="7">
    <source>
        <dbReference type="ARBA" id="ARBA00047899"/>
    </source>
</evidence>
<evidence type="ECO:0000256" key="4">
    <source>
        <dbReference type="ARBA" id="ARBA00022741"/>
    </source>
</evidence>
<keyword evidence="5 11" id="KW-0418">Kinase</keyword>
<sequence>MSFDSKGSQSSQGRIIPLSDFLSCQDDHHFAWDDTCREMSDEWLAPVEKAHLDPKKHKVFHHNSKEYLKPPSPFVQQDQLGESGSTIVYKVTPPEGYAYRRPLALKVIVCKENSRPPGPDSKARSDALKEVKTMSSLRHPHIVAYVASFEDYCIQTREIRRHPRGRGHSVLFRVNQRIKKHVLGIAMYPPAQWNLHTFMDDAFQSPKEAEWILPHLHTYFGCLAQAVAYLHRQKIRHKDIKPDNIVIDDFGLPVLTDFGLSKHFETGQYSEGPTPKTLKYADPEAMHEERRNERSDIFSLGCVFLEMATVLLGRPPKFAEDQLAHGGGGGGGGGDGHSISSSGTGTGCTGAEFKYSESLQNLDAYLTTLSLVARDVVVVASDPAREASVKAVLSILPHIRRMMDETQTLRPAAHQLYPWFRHLYDVYDIPGPCPNCEEERRTGRAIPSPSRSGRCSPTLNRSGTMGGVGSNGGGVGAPSSSQGLLVRRGTAASSAMSMSLPISGPRVLG</sequence>
<dbReference type="SMART" id="SM00220">
    <property type="entry name" value="S_TKc"/>
    <property type="match status" value="1"/>
</dbReference>
<gene>
    <name evidence="11" type="ORF">C8A01DRAFT_47261</name>
</gene>
<evidence type="ECO:0000256" key="9">
    <source>
        <dbReference type="SAM" id="MobiDB-lite"/>
    </source>
</evidence>
<evidence type="ECO:0000256" key="1">
    <source>
        <dbReference type="ARBA" id="ARBA00012513"/>
    </source>
</evidence>
<keyword evidence="4" id="KW-0547">Nucleotide-binding</keyword>
<evidence type="ECO:0000313" key="12">
    <source>
        <dbReference type="Proteomes" id="UP001303115"/>
    </source>
</evidence>
<dbReference type="PANTHER" id="PTHR43671">
    <property type="entry name" value="SERINE/THREONINE-PROTEIN KINASE NEK"/>
    <property type="match status" value="1"/>
</dbReference>
<dbReference type="InterPro" id="IPR000719">
    <property type="entry name" value="Prot_kinase_dom"/>
</dbReference>
<proteinExistence type="predicted"/>
<keyword evidence="12" id="KW-1185">Reference proteome</keyword>
<feature type="region of interest" description="Disordered" evidence="9">
    <location>
        <begin position="322"/>
        <end position="343"/>
    </location>
</feature>
<dbReference type="Gene3D" id="3.30.200.20">
    <property type="entry name" value="Phosphorylase Kinase, domain 1"/>
    <property type="match status" value="1"/>
</dbReference>
<name>A0AAN6PEM8_9PEZI</name>
<dbReference type="GO" id="GO:0004674">
    <property type="term" value="F:protein serine/threonine kinase activity"/>
    <property type="evidence" value="ECO:0007669"/>
    <property type="project" value="UniProtKB-KW"/>
</dbReference>
<protein>
    <recommendedName>
        <fullName evidence="1">non-specific serine/threonine protein kinase</fullName>
        <ecNumber evidence="1">2.7.11.1</ecNumber>
    </recommendedName>
</protein>
<dbReference type="PROSITE" id="PS50011">
    <property type="entry name" value="PROTEIN_KINASE_DOM"/>
    <property type="match status" value="1"/>
</dbReference>
<dbReference type="InterPro" id="IPR008271">
    <property type="entry name" value="Ser/Thr_kinase_AS"/>
</dbReference>
<dbReference type="EMBL" id="MU854406">
    <property type="protein sequence ID" value="KAK4039237.1"/>
    <property type="molecule type" value="Genomic_DNA"/>
</dbReference>
<keyword evidence="6" id="KW-0067">ATP-binding</keyword>
<reference evidence="12" key="1">
    <citation type="journal article" date="2023" name="Mol. Phylogenet. Evol.">
        <title>Genome-scale phylogeny and comparative genomics of the fungal order Sordariales.</title>
        <authorList>
            <person name="Hensen N."/>
            <person name="Bonometti L."/>
            <person name="Westerberg I."/>
            <person name="Brannstrom I.O."/>
            <person name="Guillou S."/>
            <person name="Cros-Aarteil S."/>
            <person name="Calhoun S."/>
            <person name="Haridas S."/>
            <person name="Kuo A."/>
            <person name="Mondo S."/>
            <person name="Pangilinan J."/>
            <person name="Riley R."/>
            <person name="LaButti K."/>
            <person name="Andreopoulos B."/>
            <person name="Lipzen A."/>
            <person name="Chen C."/>
            <person name="Yan M."/>
            <person name="Daum C."/>
            <person name="Ng V."/>
            <person name="Clum A."/>
            <person name="Steindorff A."/>
            <person name="Ohm R.A."/>
            <person name="Martin F."/>
            <person name="Silar P."/>
            <person name="Natvig D.O."/>
            <person name="Lalanne C."/>
            <person name="Gautier V."/>
            <person name="Ament-Velasquez S.L."/>
            <person name="Kruys A."/>
            <person name="Hutchinson M.I."/>
            <person name="Powell A.J."/>
            <person name="Barry K."/>
            <person name="Miller A.N."/>
            <person name="Grigoriev I.V."/>
            <person name="Debuchy R."/>
            <person name="Gladieux P."/>
            <person name="Hiltunen Thoren M."/>
            <person name="Johannesson H."/>
        </authorList>
    </citation>
    <scope>NUCLEOTIDE SEQUENCE [LARGE SCALE GENOMIC DNA]</scope>
    <source>
        <strain evidence="12">CBS 284.82</strain>
    </source>
</reference>
<evidence type="ECO:0000259" key="10">
    <source>
        <dbReference type="PROSITE" id="PS50011"/>
    </source>
</evidence>
<accession>A0AAN6PEM8</accession>
<dbReference type="CDD" id="cd00180">
    <property type="entry name" value="PKc"/>
    <property type="match status" value="1"/>
</dbReference>
<organism evidence="11 12">
    <name type="scientific">Parachaetomium inaequale</name>
    <dbReference type="NCBI Taxonomy" id="2588326"/>
    <lineage>
        <taxon>Eukaryota</taxon>
        <taxon>Fungi</taxon>
        <taxon>Dikarya</taxon>
        <taxon>Ascomycota</taxon>
        <taxon>Pezizomycotina</taxon>
        <taxon>Sordariomycetes</taxon>
        <taxon>Sordariomycetidae</taxon>
        <taxon>Sordariales</taxon>
        <taxon>Chaetomiaceae</taxon>
        <taxon>Parachaetomium</taxon>
    </lineage>
</organism>
<feature type="region of interest" description="Disordered" evidence="9">
    <location>
        <begin position="438"/>
        <end position="488"/>
    </location>
</feature>
<dbReference type="InterPro" id="IPR050660">
    <property type="entry name" value="NEK_Ser/Thr_kinase"/>
</dbReference>
<dbReference type="InterPro" id="IPR011009">
    <property type="entry name" value="Kinase-like_dom_sf"/>
</dbReference>
<comment type="caution">
    <text evidence="11">The sequence shown here is derived from an EMBL/GenBank/DDBJ whole genome shotgun (WGS) entry which is preliminary data.</text>
</comment>
<dbReference type="EC" id="2.7.11.1" evidence="1"/>
<dbReference type="PANTHER" id="PTHR43671:SF98">
    <property type="entry name" value="SERINE_THREONINE-PROTEIN KINASE NEK11"/>
    <property type="match status" value="1"/>
</dbReference>
<evidence type="ECO:0000256" key="3">
    <source>
        <dbReference type="ARBA" id="ARBA00022679"/>
    </source>
</evidence>
<keyword evidence="2" id="KW-0723">Serine/threonine-protein kinase</keyword>
<dbReference type="SUPFAM" id="SSF56112">
    <property type="entry name" value="Protein kinase-like (PK-like)"/>
    <property type="match status" value="1"/>
</dbReference>
<comment type="catalytic activity">
    <reaction evidence="7">
        <text>L-threonyl-[protein] + ATP = O-phospho-L-threonyl-[protein] + ADP + H(+)</text>
        <dbReference type="Rhea" id="RHEA:46608"/>
        <dbReference type="Rhea" id="RHEA-COMP:11060"/>
        <dbReference type="Rhea" id="RHEA-COMP:11605"/>
        <dbReference type="ChEBI" id="CHEBI:15378"/>
        <dbReference type="ChEBI" id="CHEBI:30013"/>
        <dbReference type="ChEBI" id="CHEBI:30616"/>
        <dbReference type="ChEBI" id="CHEBI:61977"/>
        <dbReference type="ChEBI" id="CHEBI:456216"/>
        <dbReference type="EC" id="2.7.11.1"/>
    </reaction>
</comment>
<evidence type="ECO:0000313" key="11">
    <source>
        <dbReference type="EMBL" id="KAK4039237.1"/>
    </source>
</evidence>
<feature type="compositionally biased region" description="Gly residues" evidence="9">
    <location>
        <begin position="464"/>
        <end position="476"/>
    </location>
</feature>
<evidence type="ECO:0000256" key="8">
    <source>
        <dbReference type="ARBA" id="ARBA00048679"/>
    </source>
</evidence>
<dbReference type="Proteomes" id="UP001303115">
    <property type="component" value="Unassembled WGS sequence"/>
</dbReference>
<dbReference type="Gene3D" id="1.10.510.10">
    <property type="entry name" value="Transferase(Phosphotransferase) domain 1"/>
    <property type="match status" value="1"/>
</dbReference>
<dbReference type="Pfam" id="PF00069">
    <property type="entry name" value="Pkinase"/>
    <property type="match status" value="1"/>
</dbReference>
<dbReference type="GO" id="GO:0005524">
    <property type="term" value="F:ATP binding"/>
    <property type="evidence" value="ECO:0007669"/>
    <property type="project" value="UniProtKB-KW"/>
</dbReference>
<feature type="compositionally biased region" description="Polar residues" evidence="9">
    <location>
        <begin position="449"/>
        <end position="461"/>
    </location>
</feature>
<feature type="domain" description="Protein kinase" evidence="10">
    <location>
        <begin position="74"/>
        <end position="420"/>
    </location>
</feature>
<dbReference type="PROSITE" id="PS00108">
    <property type="entry name" value="PROTEIN_KINASE_ST"/>
    <property type="match status" value="1"/>
</dbReference>
<dbReference type="AlphaFoldDB" id="A0AAN6PEM8"/>
<keyword evidence="3" id="KW-0808">Transferase</keyword>
<evidence type="ECO:0000256" key="5">
    <source>
        <dbReference type="ARBA" id="ARBA00022777"/>
    </source>
</evidence>
<evidence type="ECO:0000256" key="6">
    <source>
        <dbReference type="ARBA" id="ARBA00022840"/>
    </source>
</evidence>
<feature type="compositionally biased region" description="Gly residues" evidence="9">
    <location>
        <begin position="325"/>
        <end position="336"/>
    </location>
</feature>
<evidence type="ECO:0000256" key="2">
    <source>
        <dbReference type="ARBA" id="ARBA00022527"/>
    </source>
</evidence>
<comment type="catalytic activity">
    <reaction evidence="8">
        <text>L-seryl-[protein] + ATP = O-phospho-L-seryl-[protein] + ADP + H(+)</text>
        <dbReference type="Rhea" id="RHEA:17989"/>
        <dbReference type="Rhea" id="RHEA-COMP:9863"/>
        <dbReference type="Rhea" id="RHEA-COMP:11604"/>
        <dbReference type="ChEBI" id="CHEBI:15378"/>
        <dbReference type="ChEBI" id="CHEBI:29999"/>
        <dbReference type="ChEBI" id="CHEBI:30616"/>
        <dbReference type="ChEBI" id="CHEBI:83421"/>
        <dbReference type="ChEBI" id="CHEBI:456216"/>
        <dbReference type="EC" id="2.7.11.1"/>
    </reaction>
</comment>